<keyword evidence="3 6" id="KW-0732">Signal</keyword>
<evidence type="ECO:0000259" key="7">
    <source>
        <dbReference type="Pfam" id="PF07980"/>
    </source>
</evidence>
<dbReference type="Gene3D" id="1.25.40.390">
    <property type="match status" value="1"/>
</dbReference>
<organism evidence="9 10">
    <name type="scientific">Sphingobacterium humi</name>
    <dbReference type="NCBI Taxonomy" id="1796905"/>
    <lineage>
        <taxon>Bacteria</taxon>
        <taxon>Pseudomonadati</taxon>
        <taxon>Bacteroidota</taxon>
        <taxon>Sphingobacteriia</taxon>
        <taxon>Sphingobacteriales</taxon>
        <taxon>Sphingobacteriaceae</taxon>
        <taxon>Sphingobacterium</taxon>
    </lineage>
</organism>
<dbReference type="GO" id="GO:0009279">
    <property type="term" value="C:cell outer membrane"/>
    <property type="evidence" value="ECO:0007669"/>
    <property type="project" value="UniProtKB-SubCell"/>
</dbReference>
<keyword evidence="5" id="KW-0998">Cell outer membrane</keyword>
<dbReference type="InterPro" id="IPR011990">
    <property type="entry name" value="TPR-like_helical_dom_sf"/>
</dbReference>
<name>A0A6N8KVE8_9SPHI</name>
<dbReference type="EMBL" id="WSQA01000003">
    <property type="protein sequence ID" value="MVZ61433.1"/>
    <property type="molecule type" value="Genomic_DNA"/>
</dbReference>
<evidence type="ECO:0000256" key="6">
    <source>
        <dbReference type="SAM" id="SignalP"/>
    </source>
</evidence>
<dbReference type="RefSeq" id="WP_160368074.1">
    <property type="nucleotide sequence ID" value="NZ_WSQA01000003.1"/>
</dbReference>
<feature type="chain" id="PRO_5026765559" evidence="6">
    <location>
        <begin position="23"/>
        <end position="463"/>
    </location>
</feature>
<evidence type="ECO:0000256" key="3">
    <source>
        <dbReference type="ARBA" id="ARBA00022729"/>
    </source>
</evidence>
<comment type="similarity">
    <text evidence="2">Belongs to the SusD family.</text>
</comment>
<evidence type="ECO:0000256" key="1">
    <source>
        <dbReference type="ARBA" id="ARBA00004442"/>
    </source>
</evidence>
<comment type="subcellular location">
    <subcellularLocation>
        <location evidence="1">Cell outer membrane</location>
    </subcellularLocation>
</comment>
<keyword evidence="10" id="KW-1185">Reference proteome</keyword>
<dbReference type="Proteomes" id="UP000435036">
    <property type="component" value="Unassembled WGS sequence"/>
</dbReference>
<evidence type="ECO:0000313" key="10">
    <source>
        <dbReference type="Proteomes" id="UP000435036"/>
    </source>
</evidence>
<dbReference type="InterPro" id="IPR012944">
    <property type="entry name" value="SusD_RagB_dom"/>
</dbReference>
<keyword evidence="4" id="KW-0472">Membrane</keyword>
<dbReference type="AlphaFoldDB" id="A0A6N8KVE8"/>
<gene>
    <name evidence="9" type="ORF">GQF63_05305</name>
</gene>
<dbReference type="Pfam" id="PF14322">
    <property type="entry name" value="SusD-like_3"/>
    <property type="match status" value="1"/>
</dbReference>
<feature type="signal peptide" evidence="6">
    <location>
        <begin position="1"/>
        <end position="22"/>
    </location>
</feature>
<evidence type="ECO:0000259" key="8">
    <source>
        <dbReference type="Pfam" id="PF14322"/>
    </source>
</evidence>
<evidence type="ECO:0000256" key="5">
    <source>
        <dbReference type="ARBA" id="ARBA00023237"/>
    </source>
</evidence>
<reference evidence="9 10" key="1">
    <citation type="submission" date="2019-12" db="EMBL/GenBank/DDBJ databases">
        <authorList>
            <person name="Dong K."/>
        </authorList>
    </citation>
    <scope>NUCLEOTIDE SEQUENCE [LARGE SCALE GENOMIC DNA]</scope>
    <source>
        <strain evidence="9 10">JCM 31225</strain>
    </source>
</reference>
<evidence type="ECO:0000313" key="9">
    <source>
        <dbReference type="EMBL" id="MVZ61433.1"/>
    </source>
</evidence>
<comment type="caution">
    <text evidence="9">The sequence shown here is derived from an EMBL/GenBank/DDBJ whole genome shotgun (WGS) entry which is preliminary data.</text>
</comment>
<dbReference type="OrthoDB" id="630434at2"/>
<evidence type="ECO:0000256" key="4">
    <source>
        <dbReference type="ARBA" id="ARBA00023136"/>
    </source>
</evidence>
<dbReference type="PROSITE" id="PS51257">
    <property type="entry name" value="PROKAR_LIPOPROTEIN"/>
    <property type="match status" value="1"/>
</dbReference>
<dbReference type="Pfam" id="PF07980">
    <property type="entry name" value="SusD_RagB"/>
    <property type="match status" value="1"/>
</dbReference>
<accession>A0A6N8KVE8</accession>
<feature type="domain" description="SusD-like N-terminal" evidence="8">
    <location>
        <begin position="27"/>
        <end position="221"/>
    </location>
</feature>
<dbReference type="InterPro" id="IPR033985">
    <property type="entry name" value="SusD-like_N"/>
</dbReference>
<sequence length="463" mass="51534">MNYLKNQRIVMLLLILAGLSSSCTKLDLSPTDTIDPTKAFRNAEDVNMGILGVYNLIDNDLGELSSTVSDENMYPIENTVGNSDAFRWTYTGANGSVTSFYYQSYQAIDRANRVLAGMEKLNNTGEEALLNQYKGELLALRGYLHFELARAYASGYEAGQMGMAYMTVSEISYPAREDFMSYIGKVKADLQAAKPLVEPGLNKVNRINKTAVAAIQARVALYEKNWPDAITYSSEVINSLPLAARAEFKDIWTDKSNKEVAWKLSRPVGTDLSSIGAFYFRQSGGYVLLAPSFKLINSFDVNNDIRFTAYIQHDPNRPGNKSKYLVNKFAGSAANPGLVDIKLFRTGEMYLIRAEAKAESQGDANADLNALRQARIAGYSPVNLTNKTDLLNAIALERFKELAFEGHRFFDLKRHKKNVERLDEDVVNASGAKTLTPAQAQYNLPLPNLEVQVNKNIKQNPNY</sequence>
<feature type="domain" description="RagB/SusD" evidence="7">
    <location>
        <begin position="313"/>
        <end position="463"/>
    </location>
</feature>
<dbReference type="SUPFAM" id="SSF48452">
    <property type="entry name" value="TPR-like"/>
    <property type="match status" value="1"/>
</dbReference>
<proteinExistence type="inferred from homology"/>
<evidence type="ECO:0000256" key="2">
    <source>
        <dbReference type="ARBA" id="ARBA00006275"/>
    </source>
</evidence>
<protein>
    <submittedName>
        <fullName evidence="9">RagB/SusD family nutrient uptake outer membrane protein</fullName>
    </submittedName>
</protein>